<name>A0A7D5UMM9_9NEOP</name>
<evidence type="ECO:0000256" key="9">
    <source>
        <dbReference type="ARBA" id="ARBA00023224"/>
    </source>
</evidence>
<accession>A0A7D5UMM9</accession>
<feature type="transmembrane region" description="Helical" evidence="10">
    <location>
        <begin position="34"/>
        <end position="57"/>
    </location>
</feature>
<keyword evidence="4 10" id="KW-0812">Transmembrane</keyword>
<keyword evidence="7 10" id="KW-0472">Membrane</keyword>
<keyword evidence="2" id="KW-1003">Cell membrane</keyword>
<comment type="subcellular location">
    <subcellularLocation>
        <location evidence="1 10">Cell membrane</location>
        <topology evidence="1 10">Multi-pass membrane protein</topology>
    </subcellularLocation>
</comment>
<proteinExistence type="evidence at transcript level"/>
<feature type="transmembrane region" description="Helical" evidence="10">
    <location>
        <begin position="263"/>
        <end position="288"/>
    </location>
</feature>
<keyword evidence="8 10" id="KW-0675">Receptor</keyword>
<evidence type="ECO:0000256" key="8">
    <source>
        <dbReference type="ARBA" id="ARBA00023170"/>
    </source>
</evidence>
<evidence type="ECO:0000256" key="3">
    <source>
        <dbReference type="ARBA" id="ARBA00022606"/>
    </source>
</evidence>
<feature type="transmembrane region" description="Helical" evidence="10">
    <location>
        <begin position="69"/>
        <end position="88"/>
    </location>
</feature>
<dbReference type="PANTHER" id="PTHR21137">
    <property type="entry name" value="ODORANT RECEPTOR"/>
    <property type="match status" value="1"/>
</dbReference>
<feature type="transmembrane region" description="Helical" evidence="10">
    <location>
        <begin position="128"/>
        <end position="153"/>
    </location>
</feature>
<keyword evidence="5 10" id="KW-0552">Olfaction</keyword>
<evidence type="ECO:0000256" key="10">
    <source>
        <dbReference type="RuleBase" id="RU351113"/>
    </source>
</evidence>
<reference evidence="11" key="1">
    <citation type="journal article" date="2019" name="Sci. Rep.">
        <title>Antennal transcriptome analyses and olfactory protein identification in an important wood-boring moth pest, Streltzoviella insularis (Lepidoptera: Cossidae).</title>
        <authorList>
            <person name="Yang Y"/>
            <person name="Li W"/>
            <person name="Tao J Zong.S."/>
        </authorList>
    </citation>
    <scope>NUCLEOTIDE SEQUENCE</scope>
    <source>
        <tissue evidence="11">Antennae</tissue>
    </source>
</reference>
<feature type="transmembrane region" description="Helical" evidence="10">
    <location>
        <begin position="174"/>
        <end position="192"/>
    </location>
</feature>
<feature type="transmembrane region" description="Helical" evidence="10">
    <location>
        <begin position="294"/>
        <end position="315"/>
    </location>
</feature>
<dbReference type="GO" id="GO:0005886">
    <property type="term" value="C:plasma membrane"/>
    <property type="evidence" value="ECO:0007669"/>
    <property type="project" value="UniProtKB-SubCell"/>
</dbReference>
<dbReference type="PANTHER" id="PTHR21137:SF35">
    <property type="entry name" value="ODORANT RECEPTOR 19A-RELATED"/>
    <property type="match status" value="1"/>
</dbReference>
<evidence type="ECO:0000256" key="5">
    <source>
        <dbReference type="ARBA" id="ARBA00022725"/>
    </source>
</evidence>
<comment type="similarity">
    <text evidence="10">Belongs to the insect chemoreceptor superfamily. Heteromeric odorant receptor channel (TC 1.A.69) family.</text>
</comment>
<dbReference type="AlphaFoldDB" id="A0A7D5UMM9"/>
<evidence type="ECO:0000256" key="1">
    <source>
        <dbReference type="ARBA" id="ARBA00004651"/>
    </source>
</evidence>
<protein>
    <recommendedName>
        <fullName evidence="10">Odorant receptor</fullName>
    </recommendedName>
</protein>
<dbReference type="Pfam" id="PF02949">
    <property type="entry name" value="7tm_6"/>
    <property type="match status" value="1"/>
</dbReference>
<dbReference type="GO" id="GO:0007165">
    <property type="term" value="P:signal transduction"/>
    <property type="evidence" value="ECO:0007669"/>
    <property type="project" value="UniProtKB-KW"/>
</dbReference>
<evidence type="ECO:0000256" key="6">
    <source>
        <dbReference type="ARBA" id="ARBA00022989"/>
    </source>
</evidence>
<keyword evidence="3 10" id="KW-0716">Sensory transduction</keyword>
<keyword evidence="6 10" id="KW-1133">Transmembrane helix</keyword>
<dbReference type="InterPro" id="IPR004117">
    <property type="entry name" value="7tm6_olfct_rcpt"/>
</dbReference>
<dbReference type="GO" id="GO:0004984">
    <property type="term" value="F:olfactory receptor activity"/>
    <property type="evidence" value="ECO:0007669"/>
    <property type="project" value="InterPro"/>
</dbReference>
<dbReference type="GO" id="GO:0005549">
    <property type="term" value="F:odorant binding"/>
    <property type="evidence" value="ECO:0007669"/>
    <property type="project" value="InterPro"/>
</dbReference>
<organism evidence="11">
    <name type="scientific">Streltzoviella insularis</name>
    <dbReference type="NCBI Taxonomy" id="1206366"/>
    <lineage>
        <taxon>Eukaryota</taxon>
        <taxon>Metazoa</taxon>
        <taxon>Ecdysozoa</taxon>
        <taxon>Arthropoda</taxon>
        <taxon>Hexapoda</taxon>
        <taxon>Insecta</taxon>
        <taxon>Pterygota</taxon>
        <taxon>Neoptera</taxon>
        <taxon>Endopterygota</taxon>
        <taxon>Lepidoptera</taxon>
        <taxon>Glossata</taxon>
        <taxon>Ditrysia</taxon>
        <taxon>Cossoidea</taxon>
        <taxon>Cossidae</taxon>
        <taxon>Cossinae</taxon>
        <taxon>Streltzoviella</taxon>
    </lineage>
</organism>
<sequence>MSPIKQSESFKFNFVLLKIFGIWPGSTTNKYYKYYSIVYFVSMLLIYNILLIVNLFYTPQKVELLIREVIFIFTEVVVTTKVLMILLMREKLVVLFDMLDDDIFNGEDAIGTDIILKYNSYYKSYWKMFTVLSLFAYSSQVFLPIIIYFIFNVSNLELPICKYYFLSNQVREKYFWIFLLYQSFGMFGHLIYNVNIDTLMSGLILMAVAQLKLLNHNLRNVKFEKNKSKLKVEIQENIQMTRLNQCLKHYDVLLKYFYKVQEVINVTMFIQFGVASAIICVVMCGLLLSSTTETIMFMVSYLFAMTLEIFVPTWLGTQLSYESQELVFAAYNSEWIPRSESFKRNLRLFMEHANAPLTLTGLKLFPLCLGTFISIMKTAYSFFTLVRNVQDSQGEAI</sequence>
<evidence type="ECO:0000256" key="4">
    <source>
        <dbReference type="ARBA" id="ARBA00022692"/>
    </source>
</evidence>
<reference evidence="11" key="2">
    <citation type="submission" date="2020-04" db="EMBL/GenBank/DDBJ databases">
        <authorList>
            <person name="Yang Y."/>
        </authorList>
    </citation>
    <scope>NUCLEOTIDE SEQUENCE</scope>
    <source>
        <tissue evidence="11">Antennae</tissue>
    </source>
</reference>
<keyword evidence="9 10" id="KW-0807">Transducer</keyword>
<comment type="caution">
    <text evidence="10">Lacks conserved residue(s) required for the propagation of feature annotation.</text>
</comment>
<evidence type="ECO:0000256" key="7">
    <source>
        <dbReference type="ARBA" id="ARBA00023136"/>
    </source>
</evidence>
<evidence type="ECO:0000313" key="11">
    <source>
        <dbReference type="EMBL" id="QLI62073.1"/>
    </source>
</evidence>
<dbReference type="EMBL" id="MT386789">
    <property type="protein sequence ID" value="QLI62073.1"/>
    <property type="molecule type" value="mRNA"/>
</dbReference>
<evidence type="ECO:0000256" key="2">
    <source>
        <dbReference type="ARBA" id="ARBA00022475"/>
    </source>
</evidence>